<evidence type="ECO:0000313" key="3">
    <source>
        <dbReference type="Proteomes" id="UP000321306"/>
    </source>
</evidence>
<dbReference type="AlphaFoldDB" id="A0A511MYB9"/>
<reference evidence="2 3" key="1">
    <citation type="submission" date="2019-07" db="EMBL/GenBank/DDBJ databases">
        <title>Whole genome shotgun sequence of Deinococcus cellulosilyticus NBRC 106333.</title>
        <authorList>
            <person name="Hosoyama A."/>
            <person name="Uohara A."/>
            <person name="Ohji S."/>
            <person name="Ichikawa N."/>
        </authorList>
    </citation>
    <scope>NUCLEOTIDE SEQUENCE [LARGE SCALE GENOMIC DNA]</scope>
    <source>
        <strain evidence="2 3">NBRC 106333</strain>
    </source>
</reference>
<comment type="caution">
    <text evidence="2">The sequence shown here is derived from an EMBL/GenBank/DDBJ whole genome shotgun (WGS) entry which is preliminary data.</text>
</comment>
<feature type="compositionally biased region" description="Low complexity" evidence="1">
    <location>
        <begin position="1"/>
        <end position="13"/>
    </location>
</feature>
<proteinExistence type="predicted"/>
<dbReference type="Proteomes" id="UP000321306">
    <property type="component" value="Unassembled WGS sequence"/>
</dbReference>
<dbReference type="EMBL" id="BJXB01000004">
    <property type="protein sequence ID" value="GEM45584.1"/>
    <property type="molecule type" value="Genomic_DNA"/>
</dbReference>
<organism evidence="2 3">
    <name type="scientific">Deinococcus cellulosilyticus (strain DSM 18568 / NBRC 106333 / KACC 11606 / 5516J-15)</name>
    <dbReference type="NCBI Taxonomy" id="1223518"/>
    <lineage>
        <taxon>Bacteria</taxon>
        <taxon>Thermotogati</taxon>
        <taxon>Deinococcota</taxon>
        <taxon>Deinococci</taxon>
        <taxon>Deinococcales</taxon>
        <taxon>Deinococcaceae</taxon>
        <taxon>Deinococcus</taxon>
    </lineage>
</organism>
<accession>A0A511MYB9</accession>
<sequence length="53" mass="5686">MAFSPSPASSPLPGTRTPSDYQKPRLHKAGQWQNLTLQAGSVGICNPYVDPDC</sequence>
<feature type="region of interest" description="Disordered" evidence="1">
    <location>
        <begin position="1"/>
        <end position="25"/>
    </location>
</feature>
<gene>
    <name evidence="2" type="ORF">DC3_12190</name>
</gene>
<name>A0A511MYB9_DEIC1</name>
<keyword evidence="3" id="KW-1185">Reference proteome</keyword>
<evidence type="ECO:0000313" key="2">
    <source>
        <dbReference type="EMBL" id="GEM45584.1"/>
    </source>
</evidence>
<protein>
    <submittedName>
        <fullName evidence="2">Uncharacterized protein</fullName>
    </submittedName>
</protein>
<evidence type="ECO:0000256" key="1">
    <source>
        <dbReference type="SAM" id="MobiDB-lite"/>
    </source>
</evidence>